<sequence length="134" mass="14887">MQTRYPALADDERITLSSPHWSIRAAKAGPGRHAIALYHRDEFVDVLVQTPIDQGMIRDAWHGTGPDGEPWTMAWGRLPAGAGTVDVEFTGRGRTSHRTEPSVLAEVFWFAEAPGRFHRVSAWSGELRDVVRPG</sequence>
<gene>
    <name evidence="1" type="ORF">EKH77_16700</name>
</gene>
<accession>A0A3Q9FWT4</accession>
<name>A0A3Q9FWT4_STRLT</name>
<organism evidence="1 2">
    <name type="scientific">Streptomyces luteoverticillatus</name>
    <name type="common">Streptoverticillium luteoverticillatus</name>
    <dbReference type="NCBI Taxonomy" id="66425"/>
    <lineage>
        <taxon>Bacteria</taxon>
        <taxon>Bacillati</taxon>
        <taxon>Actinomycetota</taxon>
        <taxon>Actinomycetes</taxon>
        <taxon>Kitasatosporales</taxon>
        <taxon>Streptomycetaceae</taxon>
        <taxon>Streptomyces</taxon>
    </lineage>
</organism>
<evidence type="ECO:0000313" key="2">
    <source>
        <dbReference type="Proteomes" id="UP000267900"/>
    </source>
</evidence>
<evidence type="ECO:0000313" key="1">
    <source>
        <dbReference type="EMBL" id="AZQ72639.1"/>
    </source>
</evidence>
<dbReference type="OrthoDB" id="4211235at2"/>
<proteinExistence type="predicted"/>
<dbReference type="Proteomes" id="UP000267900">
    <property type="component" value="Chromosome"/>
</dbReference>
<dbReference type="RefSeq" id="WP_126915158.1">
    <property type="nucleotide sequence ID" value="NZ_CP034587.1"/>
</dbReference>
<dbReference type="AlphaFoldDB" id="A0A3Q9FWT4"/>
<keyword evidence="2" id="KW-1185">Reference proteome</keyword>
<reference evidence="1 2" key="1">
    <citation type="submission" date="2018-12" db="EMBL/GenBank/DDBJ databases">
        <title>The whole draft genome of Streptomyce luteoverticillatus CGMCC 15060.</title>
        <authorList>
            <person name="Feng Z."/>
            <person name="Chen G."/>
            <person name="Zhang J."/>
            <person name="Zhu H."/>
            <person name="Yu X."/>
            <person name="Zhang W."/>
            <person name="Zhang X."/>
        </authorList>
    </citation>
    <scope>NUCLEOTIDE SEQUENCE [LARGE SCALE GENOMIC DNA]</scope>
    <source>
        <strain evidence="1 2">CGMCC 15060</strain>
    </source>
</reference>
<protein>
    <submittedName>
        <fullName evidence="1">Uncharacterized protein</fullName>
    </submittedName>
</protein>
<dbReference type="EMBL" id="CP034587">
    <property type="protein sequence ID" value="AZQ72639.1"/>
    <property type="molecule type" value="Genomic_DNA"/>
</dbReference>